<name>A0AA38VZ64_9PEZI</name>
<accession>A0AA38VZ64</accession>
<sequence length="118" mass="12482">MATGLERQIPNAAKYDRGSCTDKSWRSSQCPNFCVNAAHGDTLNGGIGIAKCPGPKDMYYCMDGFPFDCTSGDNVLSFAGTPSAITTIGFVASTSIKPSTFFTSRFTNRACTANGLTV</sequence>
<protein>
    <submittedName>
        <fullName evidence="1">Uncharacterized protein</fullName>
    </submittedName>
</protein>
<gene>
    <name evidence="1" type="ORF">NKR19_g3165</name>
</gene>
<organism evidence="1 2">
    <name type="scientific">Coniochaeta hoffmannii</name>
    <dbReference type="NCBI Taxonomy" id="91930"/>
    <lineage>
        <taxon>Eukaryota</taxon>
        <taxon>Fungi</taxon>
        <taxon>Dikarya</taxon>
        <taxon>Ascomycota</taxon>
        <taxon>Pezizomycotina</taxon>
        <taxon>Sordariomycetes</taxon>
        <taxon>Sordariomycetidae</taxon>
        <taxon>Coniochaetales</taxon>
        <taxon>Coniochaetaceae</taxon>
        <taxon>Coniochaeta</taxon>
    </lineage>
</organism>
<dbReference type="EMBL" id="JANBVN010000034">
    <property type="protein sequence ID" value="KAJ9160549.1"/>
    <property type="molecule type" value="Genomic_DNA"/>
</dbReference>
<evidence type="ECO:0000313" key="1">
    <source>
        <dbReference type="EMBL" id="KAJ9160549.1"/>
    </source>
</evidence>
<keyword evidence="2" id="KW-1185">Reference proteome</keyword>
<reference evidence="1" key="1">
    <citation type="submission" date="2022-07" db="EMBL/GenBank/DDBJ databases">
        <title>Fungi with potential for degradation of polypropylene.</title>
        <authorList>
            <person name="Gostincar C."/>
        </authorList>
    </citation>
    <scope>NUCLEOTIDE SEQUENCE</scope>
    <source>
        <strain evidence="1">EXF-13287</strain>
    </source>
</reference>
<evidence type="ECO:0000313" key="2">
    <source>
        <dbReference type="Proteomes" id="UP001174691"/>
    </source>
</evidence>
<comment type="caution">
    <text evidence="1">The sequence shown here is derived from an EMBL/GenBank/DDBJ whole genome shotgun (WGS) entry which is preliminary data.</text>
</comment>
<proteinExistence type="predicted"/>
<dbReference type="AlphaFoldDB" id="A0AA38VZ64"/>
<dbReference type="Proteomes" id="UP001174691">
    <property type="component" value="Unassembled WGS sequence"/>
</dbReference>